<dbReference type="Proteomes" id="UP001519342">
    <property type="component" value="Unassembled WGS sequence"/>
</dbReference>
<dbReference type="InterPro" id="IPR016169">
    <property type="entry name" value="FAD-bd_PCMH_sub2"/>
</dbReference>
<evidence type="ECO:0000313" key="5">
    <source>
        <dbReference type="EMBL" id="MBP1925891.1"/>
    </source>
</evidence>
<sequence>MKRYDYFSPKTVSEALDILENANNDTHIIAGGTDIVLDINKGRIEPDEIVNINKLQELKYVKCEDGLIKLGSTMTFSEIESDELLNKKAKVLVVACREIGSTQIRNLGTVGGNVVNSSSAADSVAALIALDASVVLKSKNEERTMKLIDFYDNGKSKIRKNELLTEIFFDEPNQNTATAFTKLGRRKALAIVVMSMGALLEKDESNICTKAQFVLGAVSRHPSRLYEIENQIIGQEINRDNLYELIDNMSTTIYKTIVEGSPGSLRRLNSAKYKSKSIKGIAKTTFESILSDLEIK</sequence>
<dbReference type="Gene3D" id="3.30.390.50">
    <property type="entry name" value="CO dehydrogenase flavoprotein, C-terminal domain"/>
    <property type="match status" value="1"/>
</dbReference>
<dbReference type="Pfam" id="PF00941">
    <property type="entry name" value="FAD_binding_5"/>
    <property type="match status" value="1"/>
</dbReference>
<dbReference type="GO" id="GO:0004854">
    <property type="term" value="F:xanthine dehydrogenase activity"/>
    <property type="evidence" value="ECO:0007669"/>
    <property type="project" value="UniProtKB-EC"/>
</dbReference>
<dbReference type="InterPro" id="IPR036683">
    <property type="entry name" value="CO_DH_flav_C_dom_sf"/>
</dbReference>
<dbReference type="Gene3D" id="3.30.465.10">
    <property type="match status" value="1"/>
</dbReference>
<keyword evidence="6" id="KW-1185">Reference proteome</keyword>
<keyword evidence="3 5" id="KW-0560">Oxidoreductase</keyword>
<dbReference type="EC" id="1.17.1.4" evidence="5"/>
<dbReference type="PANTHER" id="PTHR42659">
    <property type="entry name" value="XANTHINE DEHYDROGENASE SUBUNIT C-RELATED"/>
    <property type="match status" value="1"/>
</dbReference>
<evidence type="ECO:0000313" key="6">
    <source>
        <dbReference type="Proteomes" id="UP001519342"/>
    </source>
</evidence>
<dbReference type="InterPro" id="IPR005107">
    <property type="entry name" value="CO_DH_flav_C"/>
</dbReference>
<dbReference type="SUPFAM" id="SSF56176">
    <property type="entry name" value="FAD-binding/transporter-associated domain-like"/>
    <property type="match status" value="1"/>
</dbReference>
<dbReference type="EC" id="1.2.7.4" evidence="5"/>
<dbReference type="GO" id="GO:0043885">
    <property type="term" value="F:anaerobic carbon-monoxide dehydrogenase activity"/>
    <property type="evidence" value="ECO:0007669"/>
    <property type="project" value="UniProtKB-EC"/>
</dbReference>
<dbReference type="RefSeq" id="WP_209511624.1">
    <property type="nucleotide sequence ID" value="NZ_JAGGKS010000004.1"/>
</dbReference>
<organism evidence="5 6">
    <name type="scientific">Sedimentibacter acidaminivorans</name>
    <dbReference type="NCBI Taxonomy" id="913099"/>
    <lineage>
        <taxon>Bacteria</taxon>
        <taxon>Bacillati</taxon>
        <taxon>Bacillota</taxon>
        <taxon>Tissierellia</taxon>
        <taxon>Sedimentibacter</taxon>
    </lineage>
</organism>
<protein>
    <submittedName>
        <fullName evidence="5">Carbon-monoxide dehydrogenase medium subunit/xanthine dehydrogenase FAD-binding subunit</fullName>
        <ecNumber evidence="5">1.17.1.4</ecNumber>
        <ecNumber evidence="5">1.2.7.4</ecNumber>
    </submittedName>
</protein>
<dbReference type="Gene3D" id="3.30.43.10">
    <property type="entry name" value="Uridine Diphospho-n-acetylenolpyruvylglucosamine Reductase, domain 2"/>
    <property type="match status" value="1"/>
</dbReference>
<dbReference type="Pfam" id="PF03450">
    <property type="entry name" value="CO_deh_flav_C"/>
    <property type="match status" value="1"/>
</dbReference>
<keyword evidence="2" id="KW-0274">FAD</keyword>
<dbReference type="PROSITE" id="PS51387">
    <property type="entry name" value="FAD_PCMH"/>
    <property type="match status" value="1"/>
</dbReference>
<gene>
    <name evidence="5" type="ORF">J2Z76_001752</name>
</gene>
<comment type="caution">
    <text evidence="5">The sequence shown here is derived from an EMBL/GenBank/DDBJ whole genome shotgun (WGS) entry which is preliminary data.</text>
</comment>
<dbReference type="InterPro" id="IPR051312">
    <property type="entry name" value="Diverse_Substr_Oxidored"/>
</dbReference>
<feature type="domain" description="FAD-binding PCMH-type" evidence="4">
    <location>
        <begin position="1"/>
        <end position="174"/>
    </location>
</feature>
<name>A0ABS4GDX4_9FIRM</name>
<dbReference type="PANTHER" id="PTHR42659:SF2">
    <property type="entry name" value="XANTHINE DEHYDROGENASE SUBUNIT C-RELATED"/>
    <property type="match status" value="1"/>
</dbReference>
<reference evidence="5 6" key="1">
    <citation type="submission" date="2021-03" db="EMBL/GenBank/DDBJ databases">
        <title>Genomic Encyclopedia of Type Strains, Phase IV (KMG-IV): sequencing the most valuable type-strain genomes for metagenomic binning, comparative biology and taxonomic classification.</title>
        <authorList>
            <person name="Goeker M."/>
        </authorList>
    </citation>
    <scope>NUCLEOTIDE SEQUENCE [LARGE SCALE GENOMIC DNA]</scope>
    <source>
        <strain evidence="5 6">DSM 24004</strain>
    </source>
</reference>
<dbReference type="EMBL" id="JAGGKS010000004">
    <property type="protein sequence ID" value="MBP1925891.1"/>
    <property type="molecule type" value="Genomic_DNA"/>
</dbReference>
<evidence type="ECO:0000256" key="2">
    <source>
        <dbReference type="ARBA" id="ARBA00022827"/>
    </source>
</evidence>
<evidence type="ECO:0000259" key="4">
    <source>
        <dbReference type="PROSITE" id="PS51387"/>
    </source>
</evidence>
<keyword evidence="1" id="KW-0285">Flavoprotein</keyword>
<accession>A0ABS4GDX4</accession>
<dbReference type="SUPFAM" id="SSF55447">
    <property type="entry name" value="CO dehydrogenase flavoprotein C-terminal domain-like"/>
    <property type="match status" value="1"/>
</dbReference>
<dbReference type="InterPro" id="IPR036318">
    <property type="entry name" value="FAD-bd_PCMH-like_sf"/>
</dbReference>
<evidence type="ECO:0000256" key="1">
    <source>
        <dbReference type="ARBA" id="ARBA00022630"/>
    </source>
</evidence>
<dbReference type="InterPro" id="IPR016167">
    <property type="entry name" value="FAD-bd_PCMH_sub1"/>
</dbReference>
<evidence type="ECO:0000256" key="3">
    <source>
        <dbReference type="ARBA" id="ARBA00023002"/>
    </source>
</evidence>
<dbReference type="InterPro" id="IPR002346">
    <property type="entry name" value="Mopterin_DH_FAD-bd"/>
</dbReference>
<proteinExistence type="predicted"/>
<dbReference type="InterPro" id="IPR016166">
    <property type="entry name" value="FAD-bd_PCMH"/>
</dbReference>